<dbReference type="PANTHER" id="PTHR23308">
    <property type="entry name" value="NUCLEAR INHIBITOR OF PROTEIN PHOSPHATASE-1"/>
    <property type="match status" value="1"/>
</dbReference>
<reference evidence="3 4" key="1">
    <citation type="submission" date="2019-02" db="EMBL/GenBank/DDBJ databases">
        <title>Closed genome of Sporomusa termitida DSM 4440.</title>
        <authorList>
            <person name="Poehlein A."/>
            <person name="Daniel R."/>
        </authorList>
    </citation>
    <scope>NUCLEOTIDE SEQUENCE [LARGE SCALE GENOMIC DNA]</scope>
    <source>
        <strain evidence="3 4">DSM 4440</strain>
    </source>
</reference>
<keyword evidence="4" id="KW-1185">Reference proteome</keyword>
<dbReference type="PROSITE" id="PS50006">
    <property type="entry name" value="FHA_DOMAIN"/>
    <property type="match status" value="1"/>
</dbReference>
<proteinExistence type="predicted"/>
<dbReference type="Proteomes" id="UP000320776">
    <property type="component" value="Chromosome"/>
</dbReference>
<evidence type="ECO:0000313" key="3">
    <source>
        <dbReference type="EMBL" id="QDR80671.1"/>
    </source>
</evidence>
<dbReference type="CDD" id="cd00060">
    <property type="entry name" value="FHA"/>
    <property type="match status" value="1"/>
</dbReference>
<keyword evidence="1" id="KW-0812">Transmembrane</keyword>
<dbReference type="InterPro" id="IPR000253">
    <property type="entry name" value="FHA_dom"/>
</dbReference>
<protein>
    <submittedName>
        <fullName evidence="3">Type VI secretion system FHA domain protein</fullName>
    </submittedName>
</protein>
<keyword evidence="1" id="KW-0472">Membrane</keyword>
<dbReference type="EMBL" id="CP036259">
    <property type="protein sequence ID" value="QDR80671.1"/>
    <property type="molecule type" value="Genomic_DNA"/>
</dbReference>
<dbReference type="Pfam" id="PF00498">
    <property type="entry name" value="FHA"/>
    <property type="match status" value="1"/>
</dbReference>
<evidence type="ECO:0000256" key="1">
    <source>
        <dbReference type="SAM" id="Phobius"/>
    </source>
</evidence>
<gene>
    <name evidence="3" type="ORF">SPTER_20010</name>
</gene>
<name>A0A517DTK2_9FIRM</name>
<evidence type="ECO:0000259" key="2">
    <source>
        <dbReference type="PROSITE" id="PS50006"/>
    </source>
</evidence>
<dbReference type="Gene3D" id="2.60.200.20">
    <property type="match status" value="1"/>
</dbReference>
<dbReference type="InterPro" id="IPR008984">
    <property type="entry name" value="SMAD_FHA_dom_sf"/>
</dbReference>
<feature type="domain" description="FHA" evidence="2">
    <location>
        <begin position="87"/>
        <end position="136"/>
    </location>
</feature>
<accession>A0A517DTK2</accession>
<keyword evidence="1" id="KW-1133">Transmembrane helix</keyword>
<dbReference type="InterPro" id="IPR050923">
    <property type="entry name" value="Cell_Proc_Reg/RNA_Proc"/>
</dbReference>
<sequence length="159" mass="17592">MPGKIHWLSIVAITLQYSLVLLLYYFLYRVIKIAAKDLARQTTAPQVRAVAWQEEEGTGSNELPKLLVIDDSKNLLAQTVYPIAESLAIGRSQHNDVVINDSFVSYEHACISTSKQTYLLADLNSTNGTLLNGQRIEEETALADGDIIQIGAVTLKFAR</sequence>
<dbReference type="AlphaFoldDB" id="A0A517DTK2"/>
<dbReference type="SUPFAM" id="SSF49879">
    <property type="entry name" value="SMAD/FHA domain"/>
    <property type="match status" value="1"/>
</dbReference>
<organism evidence="3 4">
    <name type="scientific">Sporomusa termitida</name>
    <dbReference type="NCBI Taxonomy" id="2377"/>
    <lineage>
        <taxon>Bacteria</taxon>
        <taxon>Bacillati</taxon>
        <taxon>Bacillota</taxon>
        <taxon>Negativicutes</taxon>
        <taxon>Selenomonadales</taxon>
        <taxon>Sporomusaceae</taxon>
        <taxon>Sporomusa</taxon>
    </lineage>
</organism>
<feature type="transmembrane region" description="Helical" evidence="1">
    <location>
        <begin position="6"/>
        <end position="27"/>
    </location>
</feature>
<dbReference type="KEGG" id="sted:SPTER_20010"/>
<dbReference type="SMART" id="SM00240">
    <property type="entry name" value="FHA"/>
    <property type="match status" value="1"/>
</dbReference>
<dbReference type="RefSeq" id="WP_281289515.1">
    <property type="nucleotide sequence ID" value="NZ_CP036259.1"/>
</dbReference>
<evidence type="ECO:0000313" key="4">
    <source>
        <dbReference type="Proteomes" id="UP000320776"/>
    </source>
</evidence>